<name>A0A511XCJ0_9PROT</name>
<dbReference type="Pfam" id="PF00535">
    <property type="entry name" value="Glycos_transf_2"/>
    <property type="match status" value="1"/>
</dbReference>
<accession>A0A511XCJ0</accession>
<keyword evidence="3" id="KW-1185">Reference proteome</keyword>
<proteinExistence type="predicted"/>
<sequence length="733" mass="80615">MNSRRDADKAAAVVQVFATALGRLPERPAVEHFVSVMETLDAPFADVTAVDRMADMIVGSDEFRQRYGAKHESDVLFVRALFRDALGREPTTLEYMRFARRSSRASVLAEVAGAPEILGRFDPFEWLYPHGAPVQDDRAYALWAERYDSEGGPKDAPLAADQKPSITFLLNVPAWRFDLLEETLASLRTQTHPGWAACVAASVDDFRTVERLLDGACKDPRVRVLSVPPDVDARQVAFQAAETPFIAFLEPGDRLRASAVQFIAEALAELPETALLYTDEDRIDAHGRRWGGRFKPGWSDDQLLGGDTIGQLAVMARERIIAVGGLDAATACVRTAEACDVRQWSVEERERAFQLAVKLRVAEATATDQIVHLPRVLFHRGRGFSGPSQMVAARASPHAPVFVEHAVVARHIADCRPGLRLTEASLDVAGPTTHSMLWPRVLYPLPTVMPTVSIVILTRDNPDLLARCLSGLLYDTDYPAFDVTIVDNGGVEPEAAALLRQLAADPRVTVRRIDTPFNWAALNNEAARGTSGQLLLLLNDDIEILRRDWLDELVRQALRPGVGVVGARLLYPDGTLQHGGMALTPDGATHILRYASSGEGGYLGQIGWQRDMLAVTGACLLIHRALFEELGGLDEEFRVTCNDVDLCLRVVAAGRRVVWTPHAVLTHIDGATRGRDYRSDRQVRFFRETARLIGRWSALIASDATINPNLKLTDRDVLLAPPADQHGCPEGGR</sequence>
<dbReference type="InterPro" id="IPR001173">
    <property type="entry name" value="Glyco_trans_2-like"/>
</dbReference>
<dbReference type="SUPFAM" id="SSF53448">
    <property type="entry name" value="Nucleotide-diphospho-sugar transferases"/>
    <property type="match status" value="2"/>
</dbReference>
<comment type="caution">
    <text evidence="2">The sequence shown here is derived from an EMBL/GenBank/DDBJ whole genome shotgun (WGS) entry which is preliminary data.</text>
</comment>
<dbReference type="RefSeq" id="WP_146882447.1">
    <property type="nucleotide sequence ID" value="NZ_AUBI01000010.1"/>
</dbReference>
<evidence type="ECO:0000259" key="1">
    <source>
        <dbReference type="Pfam" id="PF00535"/>
    </source>
</evidence>
<organism evidence="2 3">
    <name type="scientific">Acetobacter nitrogenifigens DSM 23921 = NBRC 105050</name>
    <dbReference type="NCBI Taxonomy" id="1120919"/>
    <lineage>
        <taxon>Bacteria</taxon>
        <taxon>Pseudomonadati</taxon>
        <taxon>Pseudomonadota</taxon>
        <taxon>Alphaproteobacteria</taxon>
        <taxon>Acetobacterales</taxon>
        <taxon>Acetobacteraceae</taxon>
        <taxon>Acetobacter</taxon>
    </lineage>
</organism>
<evidence type="ECO:0000313" key="3">
    <source>
        <dbReference type="Proteomes" id="UP000321635"/>
    </source>
</evidence>
<feature type="domain" description="Glycosyltransferase 2-like" evidence="1">
    <location>
        <begin position="453"/>
        <end position="630"/>
    </location>
</feature>
<dbReference type="EMBL" id="BJYF01000019">
    <property type="protein sequence ID" value="GEN60595.1"/>
    <property type="molecule type" value="Genomic_DNA"/>
</dbReference>
<reference evidence="2 3" key="1">
    <citation type="submission" date="2019-07" db="EMBL/GenBank/DDBJ databases">
        <title>Whole genome shotgun sequence of Acetobacter nitrogenifigens NBRC 105050.</title>
        <authorList>
            <person name="Hosoyama A."/>
            <person name="Uohara A."/>
            <person name="Ohji S."/>
            <person name="Ichikawa N."/>
        </authorList>
    </citation>
    <scope>NUCLEOTIDE SEQUENCE [LARGE SCALE GENOMIC DNA]</scope>
    <source>
        <strain evidence="2 3">NBRC 105050</strain>
    </source>
</reference>
<gene>
    <name evidence="2" type="ORF">ANI02nite_24790</name>
</gene>
<dbReference type="Proteomes" id="UP000321635">
    <property type="component" value="Unassembled WGS sequence"/>
</dbReference>
<protein>
    <recommendedName>
        <fullName evidence="1">Glycosyltransferase 2-like domain-containing protein</fullName>
    </recommendedName>
</protein>
<evidence type="ECO:0000313" key="2">
    <source>
        <dbReference type="EMBL" id="GEN60595.1"/>
    </source>
</evidence>
<dbReference type="OrthoDB" id="9783791at2"/>
<dbReference type="AlphaFoldDB" id="A0A511XCJ0"/>
<dbReference type="InterPro" id="IPR029044">
    <property type="entry name" value="Nucleotide-diphossugar_trans"/>
</dbReference>
<dbReference type="Gene3D" id="3.90.550.10">
    <property type="entry name" value="Spore Coat Polysaccharide Biosynthesis Protein SpsA, Chain A"/>
    <property type="match status" value="2"/>
</dbReference>
<dbReference type="PANTHER" id="PTHR43179:SF7">
    <property type="entry name" value="RHAMNOSYLTRANSFERASE WBBL"/>
    <property type="match status" value="1"/>
</dbReference>
<dbReference type="CDD" id="cd04186">
    <property type="entry name" value="GT_2_like_c"/>
    <property type="match status" value="1"/>
</dbReference>
<dbReference type="STRING" id="1120919.GCA_000429165_02574"/>
<dbReference type="PANTHER" id="PTHR43179">
    <property type="entry name" value="RHAMNOSYLTRANSFERASE WBBL"/>
    <property type="match status" value="1"/>
</dbReference>